<geneLocation type="plasmid" evidence="1 2">
    <name>pSRC3</name>
</geneLocation>
<keyword evidence="1" id="KW-0614">Plasmid</keyword>
<dbReference type="RefSeq" id="WP_014426141.1">
    <property type="nucleotide sequence ID" value="NC_017073.1"/>
</dbReference>
<sequence>MKTLASKVLEVINDNSMNNNAKVEYIKEICEKDIFNENRDKLCTKTEKKRLSTIEKFLDKATYKEVCKYILLENGKAIYTDCHVEAIIPEKFIDNIDKKYILPNGQKYLPYKKVIPTLSGDIATCKITYGELMAFAKVAKAAKKGLRGSDRDLKDDISLAYSDGLYRDYNVNYLIHCCNVAGVDEMTLKAPAGLKNVFIPATIETENGCKFIVAGCRGEHTKTGKKVA</sequence>
<evidence type="ECO:0000313" key="2">
    <source>
        <dbReference type="Proteomes" id="UP000007887"/>
    </source>
</evidence>
<dbReference type="AlphaFoldDB" id="I0GWI6"/>
<accession>I0GWI6</accession>
<organism evidence="1 2">
    <name type="scientific">Selenomonas ruminantium subsp. lactilytica (strain NBRC 103574 / TAM6421)</name>
    <dbReference type="NCBI Taxonomy" id="927704"/>
    <lineage>
        <taxon>Bacteria</taxon>
        <taxon>Bacillati</taxon>
        <taxon>Bacillota</taxon>
        <taxon>Negativicutes</taxon>
        <taxon>Selenomonadales</taxon>
        <taxon>Selenomonadaceae</taxon>
        <taxon>Selenomonas</taxon>
    </lineage>
</organism>
<dbReference type="EMBL" id="AP012300">
    <property type="protein sequence ID" value="BAL85123.1"/>
    <property type="molecule type" value="Genomic_DNA"/>
</dbReference>
<gene>
    <name evidence="1" type="ordered locus">SELR_pSRC300500</name>
</gene>
<evidence type="ECO:0000313" key="1">
    <source>
        <dbReference type="EMBL" id="BAL85123.1"/>
    </source>
</evidence>
<dbReference type="Proteomes" id="UP000007887">
    <property type="component" value="Plasmid pSRC3"/>
</dbReference>
<dbReference type="KEGG" id="sri:SELR_pSRC300500"/>
<dbReference type="HOGENOM" id="CLU_1214123_0_0_9"/>
<name>I0GWI6_SELRL</name>
<reference evidence="1 2" key="1">
    <citation type="submission" date="2011-10" db="EMBL/GenBank/DDBJ databases">
        <title>Whole genome sequence of Selenomonas ruminantium subsp. lactilytica TAM6421.</title>
        <authorList>
            <person name="Oguchi A."/>
            <person name="Ankai A."/>
            <person name="Kaneko J."/>
            <person name="Yamada-Narita S."/>
            <person name="Fukui S."/>
            <person name="Takahashi M."/>
            <person name="Onodera T."/>
            <person name="Kojima S."/>
            <person name="Fushimi T."/>
            <person name="Abe N."/>
            <person name="Kamio Y."/>
            <person name="Yamazaki S."/>
            <person name="Fujita N."/>
        </authorList>
    </citation>
    <scope>NUCLEOTIDE SEQUENCE [LARGE SCALE GENOMIC DNA]</scope>
    <source>
        <strain evidence="2">NBRC 103574 / TAM6421</strain>
        <plasmid evidence="1 2">pSRC3</plasmid>
    </source>
</reference>
<dbReference type="PATRIC" id="fig|927704.6.peg.3364"/>
<protein>
    <submittedName>
        <fullName evidence="1">Uncharacterized protein</fullName>
    </submittedName>
</protein>
<proteinExistence type="predicted"/>